<gene>
    <name evidence="2" type="ORF">JBF12_06780</name>
</gene>
<organism evidence="2 3">
    <name type="scientific">Streptomyces javensis</name>
    <dbReference type="NCBI Taxonomy" id="114698"/>
    <lineage>
        <taxon>Bacteria</taxon>
        <taxon>Bacillati</taxon>
        <taxon>Actinomycetota</taxon>
        <taxon>Actinomycetes</taxon>
        <taxon>Kitasatosporales</taxon>
        <taxon>Streptomycetaceae</taxon>
        <taxon>Streptomyces</taxon>
        <taxon>Streptomyces violaceusniger group</taxon>
    </lineage>
</organism>
<protein>
    <submittedName>
        <fullName evidence="2">Uncharacterized protein</fullName>
    </submittedName>
</protein>
<evidence type="ECO:0000256" key="1">
    <source>
        <dbReference type="SAM" id="MobiDB-lite"/>
    </source>
</evidence>
<evidence type="ECO:0000313" key="2">
    <source>
        <dbReference type="EMBL" id="MBI0312703.1"/>
    </source>
</evidence>
<evidence type="ECO:0000313" key="3">
    <source>
        <dbReference type="Proteomes" id="UP000638849"/>
    </source>
</evidence>
<dbReference type="RefSeq" id="WP_198275927.1">
    <property type="nucleotide sequence ID" value="NZ_BAAAIF010000018.1"/>
</dbReference>
<keyword evidence="3" id="KW-1185">Reference proteome</keyword>
<dbReference type="EMBL" id="JAEEAQ010000040">
    <property type="protein sequence ID" value="MBI0312703.1"/>
    <property type="molecule type" value="Genomic_DNA"/>
</dbReference>
<feature type="region of interest" description="Disordered" evidence="1">
    <location>
        <begin position="72"/>
        <end position="102"/>
    </location>
</feature>
<sequence length="162" mass="17514">MARDIGMEPDAALFRAVIVKSYANGTSHTVYEGPYDSRGSARARVSFWRNHFGRRRNGDSADGHVERCQPVWEKVPDPASRRQASSGGPALTAAPGTSPPDSAAQLILDAVQTRRGMHGRHAADLLAEHGYVEEAERIRVEVRARHGHLSAKQAAALLTAAP</sequence>
<accession>A0ABS0R5W7</accession>
<comment type="caution">
    <text evidence="2">The sequence shown here is derived from an EMBL/GenBank/DDBJ whole genome shotgun (WGS) entry which is preliminary data.</text>
</comment>
<reference evidence="2 3" key="1">
    <citation type="submission" date="2020-12" db="EMBL/GenBank/DDBJ databases">
        <authorList>
            <person name="Kusuma A.B."/>
            <person name="Nouioui I."/>
            <person name="Goodfellow M."/>
        </authorList>
    </citation>
    <scope>NUCLEOTIDE SEQUENCE [LARGE SCALE GENOMIC DNA]</scope>
    <source>
        <strain evidence="2 3">DSM 41764</strain>
    </source>
</reference>
<proteinExistence type="predicted"/>
<dbReference type="Proteomes" id="UP000638849">
    <property type="component" value="Unassembled WGS sequence"/>
</dbReference>
<name>A0ABS0R5W7_9ACTN</name>